<feature type="chain" id="PRO_5002544926" description="Ecp2 effector protein domain-containing protein" evidence="1">
    <location>
        <begin position="22"/>
        <end position="177"/>
    </location>
</feature>
<name>A0A0G2H9D5_9PEZI</name>
<evidence type="ECO:0000256" key="1">
    <source>
        <dbReference type="SAM" id="SignalP"/>
    </source>
</evidence>
<dbReference type="AlphaFoldDB" id="A0A0G2H9D5"/>
<evidence type="ECO:0000313" key="3">
    <source>
        <dbReference type="Proteomes" id="UP000034680"/>
    </source>
</evidence>
<dbReference type="OrthoDB" id="5231995at2759"/>
<keyword evidence="3" id="KW-1185">Reference proteome</keyword>
<comment type="caution">
    <text evidence="2">The sequence shown here is derived from an EMBL/GenBank/DDBJ whole genome shotgun (WGS) entry which is preliminary data.</text>
</comment>
<feature type="signal peptide" evidence="1">
    <location>
        <begin position="1"/>
        <end position="21"/>
    </location>
</feature>
<keyword evidence="1" id="KW-0732">Signal</keyword>
<dbReference type="EMBL" id="LCUC01000354">
    <property type="protein sequence ID" value="KKY31838.1"/>
    <property type="molecule type" value="Genomic_DNA"/>
</dbReference>
<proteinExistence type="predicted"/>
<evidence type="ECO:0008006" key="4">
    <source>
        <dbReference type="Google" id="ProtNLM"/>
    </source>
</evidence>
<evidence type="ECO:0000313" key="2">
    <source>
        <dbReference type="EMBL" id="KKY31838.1"/>
    </source>
</evidence>
<sequence length="177" mass="18771">MQSIQALMTAILMATLALVGAGTSISISDSIITSTTSTTASSTAIGIVPHLSPSANTSSTDCDPCYCDGETWDQLGTWKEIRNALQDSGIVRVTSIPQGYHVNEHIKVNDHCFVFEIGVGKGNALDLTPAKITNLLNEVHTNCGRGGRWDLRFVAGDGGIVGYGWMKADPQTKPDCS</sequence>
<dbReference type="Proteomes" id="UP000034680">
    <property type="component" value="Unassembled WGS sequence"/>
</dbReference>
<reference evidence="2 3" key="1">
    <citation type="submission" date="2015-05" db="EMBL/GenBank/DDBJ databases">
        <title>Distinctive expansion of gene families associated with plant cell wall degradation and secondary metabolism in the genomes of grapevine trunk pathogens.</title>
        <authorList>
            <person name="Lawrence D.P."/>
            <person name="Travadon R."/>
            <person name="Rolshausen P.E."/>
            <person name="Baumgartner K."/>
        </authorList>
    </citation>
    <scope>NUCLEOTIDE SEQUENCE [LARGE SCALE GENOMIC DNA]</scope>
    <source>
        <strain evidence="2">DA912</strain>
    </source>
</reference>
<reference evidence="2 3" key="2">
    <citation type="submission" date="2015-05" db="EMBL/GenBank/DDBJ databases">
        <authorList>
            <person name="Morales-Cruz A."/>
            <person name="Amrine K.C."/>
            <person name="Cantu D."/>
        </authorList>
    </citation>
    <scope>NUCLEOTIDE SEQUENCE [LARGE SCALE GENOMIC DNA]</scope>
    <source>
        <strain evidence="2">DA912</strain>
    </source>
</reference>
<protein>
    <recommendedName>
        <fullName evidence="4">Ecp2 effector protein domain-containing protein</fullName>
    </recommendedName>
</protein>
<gene>
    <name evidence="2" type="ORF">UCDDA912_g08211</name>
</gene>
<accession>A0A0G2H9D5</accession>
<organism evidence="2 3">
    <name type="scientific">Diaporthe ampelina</name>
    <dbReference type="NCBI Taxonomy" id="1214573"/>
    <lineage>
        <taxon>Eukaryota</taxon>
        <taxon>Fungi</taxon>
        <taxon>Dikarya</taxon>
        <taxon>Ascomycota</taxon>
        <taxon>Pezizomycotina</taxon>
        <taxon>Sordariomycetes</taxon>
        <taxon>Sordariomycetidae</taxon>
        <taxon>Diaporthales</taxon>
        <taxon>Diaporthaceae</taxon>
        <taxon>Diaporthe</taxon>
    </lineage>
</organism>